<gene>
    <name evidence="1" type="ORF">HMPREF0591_5508</name>
</gene>
<comment type="caution">
    <text evidence="1">The sequence shown here is derived from an EMBL/GenBank/DDBJ whole genome shotgun (WGS) entry which is preliminary data.</text>
</comment>
<evidence type="ECO:0000313" key="2">
    <source>
        <dbReference type="Proteomes" id="UP000003653"/>
    </source>
</evidence>
<evidence type="ECO:0000313" key="1">
    <source>
        <dbReference type="EMBL" id="EFG74671.1"/>
    </source>
</evidence>
<proteinExistence type="predicted"/>
<sequence length="47" mass="5306">MPAALTGCPLSATDRDLLSDRMIRDRIAVARLGQWHRCASRQPKYHA</sequence>
<dbReference type="HOGENOM" id="CLU_3170492_0_0_11"/>
<dbReference type="Proteomes" id="UP000003653">
    <property type="component" value="Unassembled WGS sequence"/>
</dbReference>
<dbReference type="EMBL" id="ADNV01000353">
    <property type="protein sequence ID" value="EFG74671.1"/>
    <property type="molecule type" value="Genomic_DNA"/>
</dbReference>
<dbReference type="AlphaFoldDB" id="D5PH64"/>
<accession>D5PH64</accession>
<keyword evidence="2" id="KW-1185">Reference proteome</keyword>
<protein>
    <submittedName>
        <fullName evidence="1">Uncharacterized protein</fullName>
    </submittedName>
</protein>
<reference evidence="1 2" key="1">
    <citation type="submission" date="2010-04" db="EMBL/GenBank/DDBJ databases">
        <authorList>
            <person name="Muzny D."/>
            <person name="Qin X."/>
            <person name="Deng J."/>
            <person name="Jiang H."/>
            <person name="Liu Y."/>
            <person name="Qu J."/>
            <person name="Song X.-Z."/>
            <person name="Zhang L."/>
            <person name="Thornton R."/>
            <person name="Coyle M."/>
            <person name="Francisco L."/>
            <person name="Jackson L."/>
            <person name="Javaid M."/>
            <person name="Korchina V."/>
            <person name="Kovar C."/>
            <person name="Mata R."/>
            <person name="Mathew T."/>
            <person name="Ngo R."/>
            <person name="Nguyen L."/>
            <person name="Nguyen N."/>
            <person name="Okwuonu G."/>
            <person name="Ongeri F."/>
            <person name="Pham C."/>
            <person name="Simmons D."/>
            <person name="Wilczek-Boney K."/>
            <person name="Hale W."/>
            <person name="Jakkamsetti A."/>
            <person name="Pham P."/>
            <person name="Ruth R."/>
            <person name="San Lucas F."/>
            <person name="Warren J."/>
            <person name="Zhang J."/>
            <person name="Zhao Z."/>
            <person name="Zhou C."/>
            <person name="Zhu D."/>
            <person name="Lee S."/>
            <person name="Bess C."/>
            <person name="Blankenburg K."/>
            <person name="Forbes L."/>
            <person name="Fu Q."/>
            <person name="Gubbala S."/>
            <person name="Hirani K."/>
            <person name="Jayaseelan J.C."/>
            <person name="Lara F."/>
            <person name="Munidasa M."/>
            <person name="Palculict T."/>
            <person name="Patil S."/>
            <person name="Pu L.-L."/>
            <person name="Saada N."/>
            <person name="Tang L."/>
            <person name="Weissenberger G."/>
            <person name="Zhu Y."/>
            <person name="Hemphill L."/>
            <person name="Shang Y."/>
            <person name="Youmans B."/>
            <person name="Ayvaz T."/>
            <person name="Ross M."/>
            <person name="Santibanez J."/>
            <person name="Aqrawi P."/>
            <person name="Gross S."/>
            <person name="Joshi V."/>
            <person name="Fowler G."/>
            <person name="Nazareth L."/>
            <person name="Reid J."/>
            <person name="Worley K."/>
            <person name="Petrosino J."/>
            <person name="Highlander S."/>
            <person name="Gibbs R."/>
        </authorList>
    </citation>
    <scope>NUCLEOTIDE SEQUENCE [LARGE SCALE GENOMIC DNA]</scope>
    <source>
        <strain evidence="1 2">ATCC BAA-614</strain>
    </source>
</reference>
<name>D5PH64_9MYCO</name>
<organism evidence="1 2">
    <name type="scientific">Mycobacterium parascrofulaceum ATCC BAA-614</name>
    <dbReference type="NCBI Taxonomy" id="525368"/>
    <lineage>
        <taxon>Bacteria</taxon>
        <taxon>Bacillati</taxon>
        <taxon>Actinomycetota</taxon>
        <taxon>Actinomycetes</taxon>
        <taxon>Mycobacteriales</taxon>
        <taxon>Mycobacteriaceae</taxon>
        <taxon>Mycobacterium</taxon>
        <taxon>Mycobacterium simiae complex</taxon>
    </lineage>
</organism>